<sequence length="264" mass="27591">MAAGPSLTRLLIMIDTTPTTQPPTTGHRSAPVISGRGLTMTYGSGPSTVHALAGVDLDVHPGSLAVMGPSGSGKTSLLHCLAGIVRPSSGHVQYQGTDLTTLSDRLRTRLRRDDFGFVFQSGQLLAELPANENVALPLMLGGLSLREAVGRADVWLGRLGLAGMERRRPGELSGGQLQRVAIARALVTEPRIVFADEPTGALDQRTGAEVMGLLEHAVVATGAALVVVTHDPGVARTCARTVTMADGRIVAEHHRPQAATAVAR</sequence>
<dbReference type="RefSeq" id="WP_235970082.1">
    <property type="nucleotide sequence ID" value="NZ_JACGWT010000001.1"/>
</dbReference>
<evidence type="ECO:0000256" key="2">
    <source>
        <dbReference type="ARBA" id="ARBA00022741"/>
    </source>
</evidence>
<dbReference type="SMART" id="SM00382">
    <property type="entry name" value="AAA"/>
    <property type="match status" value="1"/>
</dbReference>
<dbReference type="GO" id="GO:0016887">
    <property type="term" value="F:ATP hydrolysis activity"/>
    <property type="evidence" value="ECO:0007669"/>
    <property type="project" value="InterPro"/>
</dbReference>
<accession>A0A7W3IPJ7</accession>
<dbReference type="InterPro" id="IPR003593">
    <property type="entry name" value="AAA+_ATPase"/>
</dbReference>
<comment type="caution">
    <text evidence="5">The sequence shown here is derived from an EMBL/GenBank/DDBJ whole genome shotgun (WGS) entry which is preliminary data.</text>
</comment>
<dbReference type="Proteomes" id="UP000523079">
    <property type="component" value="Unassembled WGS sequence"/>
</dbReference>
<dbReference type="Gene3D" id="3.40.50.300">
    <property type="entry name" value="P-loop containing nucleotide triphosphate hydrolases"/>
    <property type="match status" value="1"/>
</dbReference>
<proteinExistence type="predicted"/>
<dbReference type="GO" id="GO:0022857">
    <property type="term" value="F:transmembrane transporter activity"/>
    <property type="evidence" value="ECO:0007669"/>
    <property type="project" value="TreeGrafter"/>
</dbReference>
<dbReference type="Pfam" id="PF00005">
    <property type="entry name" value="ABC_tran"/>
    <property type="match status" value="1"/>
</dbReference>
<keyword evidence="3 5" id="KW-0067">ATP-binding</keyword>
<evidence type="ECO:0000313" key="6">
    <source>
        <dbReference type="Proteomes" id="UP000523079"/>
    </source>
</evidence>
<organism evidence="5 6">
    <name type="scientific">Microlunatus kandeliicorticis</name>
    <dbReference type="NCBI Taxonomy" id="1759536"/>
    <lineage>
        <taxon>Bacteria</taxon>
        <taxon>Bacillati</taxon>
        <taxon>Actinomycetota</taxon>
        <taxon>Actinomycetes</taxon>
        <taxon>Propionibacteriales</taxon>
        <taxon>Propionibacteriaceae</taxon>
        <taxon>Microlunatus</taxon>
    </lineage>
</organism>
<evidence type="ECO:0000259" key="4">
    <source>
        <dbReference type="PROSITE" id="PS50893"/>
    </source>
</evidence>
<dbReference type="InterPro" id="IPR027417">
    <property type="entry name" value="P-loop_NTPase"/>
</dbReference>
<dbReference type="SUPFAM" id="SSF52540">
    <property type="entry name" value="P-loop containing nucleoside triphosphate hydrolases"/>
    <property type="match status" value="1"/>
</dbReference>
<dbReference type="EMBL" id="JACGWT010000001">
    <property type="protein sequence ID" value="MBA8792830.1"/>
    <property type="molecule type" value="Genomic_DNA"/>
</dbReference>
<name>A0A7W3IPJ7_9ACTN</name>
<keyword evidence="2" id="KW-0547">Nucleotide-binding</keyword>
<dbReference type="GO" id="GO:0005524">
    <property type="term" value="F:ATP binding"/>
    <property type="evidence" value="ECO:0007669"/>
    <property type="project" value="UniProtKB-KW"/>
</dbReference>
<evidence type="ECO:0000313" key="5">
    <source>
        <dbReference type="EMBL" id="MBA8792830.1"/>
    </source>
</evidence>
<gene>
    <name evidence="5" type="ORF">FHX74_000424</name>
</gene>
<dbReference type="InterPro" id="IPR017871">
    <property type="entry name" value="ABC_transporter-like_CS"/>
</dbReference>
<keyword evidence="6" id="KW-1185">Reference proteome</keyword>
<dbReference type="InterPro" id="IPR015854">
    <property type="entry name" value="ABC_transpr_LolD-like"/>
</dbReference>
<dbReference type="PROSITE" id="PS50893">
    <property type="entry name" value="ABC_TRANSPORTER_2"/>
    <property type="match status" value="1"/>
</dbReference>
<dbReference type="PANTHER" id="PTHR24220">
    <property type="entry name" value="IMPORT ATP-BINDING PROTEIN"/>
    <property type="match status" value="1"/>
</dbReference>
<keyword evidence="1" id="KW-0813">Transport</keyword>
<dbReference type="InterPro" id="IPR003439">
    <property type="entry name" value="ABC_transporter-like_ATP-bd"/>
</dbReference>
<dbReference type="PANTHER" id="PTHR24220:SF685">
    <property type="entry name" value="ABC TRANSPORTER RELATED"/>
    <property type="match status" value="1"/>
</dbReference>
<dbReference type="InterPro" id="IPR017911">
    <property type="entry name" value="MacB-like_ATP-bd"/>
</dbReference>
<evidence type="ECO:0000256" key="1">
    <source>
        <dbReference type="ARBA" id="ARBA00022448"/>
    </source>
</evidence>
<protein>
    <submittedName>
        <fullName evidence="5">Putative ABC transport system ATP-binding protein</fullName>
    </submittedName>
</protein>
<dbReference type="GO" id="GO:0005886">
    <property type="term" value="C:plasma membrane"/>
    <property type="evidence" value="ECO:0007669"/>
    <property type="project" value="TreeGrafter"/>
</dbReference>
<reference evidence="5 6" key="1">
    <citation type="submission" date="2020-07" db="EMBL/GenBank/DDBJ databases">
        <title>Sequencing the genomes of 1000 actinobacteria strains.</title>
        <authorList>
            <person name="Klenk H.-P."/>
        </authorList>
    </citation>
    <scope>NUCLEOTIDE SEQUENCE [LARGE SCALE GENOMIC DNA]</scope>
    <source>
        <strain evidence="5 6">DSM 100723</strain>
    </source>
</reference>
<dbReference type="CDD" id="cd03255">
    <property type="entry name" value="ABC_MJ0796_LolCDE_FtsE"/>
    <property type="match status" value="1"/>
</dbReference>
<evidence type="ECO:0000256" key="3">
    <source>
        <dbReference type="ARBA" id="ARBA00022840"/>
    </source>
</evidence>
<dbReference type="AlphaFoldDB" id="A0A7W3IPJ7"/>
<feature type="domain" description="ABC transporter" evidence="4">
    <location>
        <begin position="33"/>
        <end position="262"/>
    </location>
</feature>
<dbReference type="PROSITE" id="PS00211">
    <property type="entry name" value="ABC_TRANSPORTER_1"/>
    <property type="match status" value="1"/>
</dbReference>